<name>A0A6J5M368_9CAUD</name>
<dbReference type="EMBL" id="LR796352">
    <property type="protein sequence ID" value="CAB4139460.1"/>
    <property type="molecule type" value="Genomic_DNA"/>
</dbReference>
<organism evidence="1">
    <name type="scientific">uncultured Caudovirales phage</name>
    <dbReference type="NCBI Taxonomy" id="2100421"/>
    <lineage>
        <taxon>Viruses</taxon>
        <taxon>Duplodnaviria</taxon>
        <taxon>Heunggongvirae</taxon>
        <taxon>Uroviricota</taxon>
        <taxon>Caudoviricetes</taxon>
        <taxon>Peduoviridae</taxon>
        <taxon>Maltschvirus</taxon>
        <taxon>Maltschvirus maltsch</taxon>
    </lineage>
</organism>
<sequence length="139" mass="15384">MTIMNDIRACLDNHLATMTSPPTIAWRNIHFTPALSQTYVIPDLVPTARRPAVRGLNPQQRYDGIYSILVCTPEGLGPGAGYDVVDQLLPRFEATTDIAYSNPTGTSLIVSLEYAEVGTSFLDAPYYCTPVNIGWYLYH</sequence>
<protein>
    <recommendedName>
        <fullName evidence="2">Tail completion protein</fullName>
    </recommendedName>
</protein>
<evidence type="ECO:0008006" key="2">
    <source>
        <dbReference type="Google" id="ProtNLM"/>
    </source>
</evidence>
<dbReference type="Pfam" id="PF13554">
    <property type="entry name" value="Phage_tail_terminator_5"/>
    <property type="match status" value="1"/>
</dbReference>
<evidence type="ECO:0000313" key="1">
    <source>
        <dbReference type="EMBL" id="CAB4139460.1"/>
    </source>
</evidence>
<proteinExistence type="predicted"/>
<accession>A0A6J5M368</accession>
<reference evidence="1" key="1">
    <citation type="submission" date="2020-04" db="EMBL/GenBank/DDBJ databases">
        <authorList>
            <person name="Chiriac C."/>
            <person name="Salcher M."/>
            <person name="Ghai R."/>
            <person name="Kavagutti S V."/>
        </authorList>
    </citation>
    <scope>NUCLEOTIDE SEQUENCE</scope>
</reference>
<dbReference type="InterPro" id="IPR025395">
    <property type="entry name" value="Phage_tail_terminator-like"/>
</dbReference>
<gene>
    <name evidence="1" type="ORF">UFOVP346_49</name>
</gene>
<dbReference type="Gene3D" id="3.30.2000.20">
    <property type="match status" value="1"/>
</dbReference>